<dbReference type="Proteomes" id="UP001221411">
    <property type="component" value="Unassembled WGS sequence"/>
</dbReference>
<gene>
    <name evidence="3" type="ORF">POL67_19460</name>
</gene>
<dbReference type="CDD" id="cd00882">
    <property type="entry name" value="Ras_like_GTPase"/>
    <property type="match status" value="1"/>
</dbReference>
<accession>A0ABT5ENU5</accession>
<evidence type="ECO:0000256" key="2">
    <source>
        <dbReference type="ARBA" id="ARBA00023134"/>
    </source>
</evidence>
<dbReference type="PANTHER" id="PTHR42708:SF1">
    <property type="entry name" value="GLIDING MOTILITY PROTEIN MGLA"/>
    <property type="match status" value="1"/>
</dbReference>
<dbReference type="Pfam" id="PF00025">
    <property type="entry name" value="Arf"/>
    <property type="match status" value="1"/>
</dbReference>
<dbReference type="SUPFAM" id="SSF52540">
    <property type="entry name" value="P-loop containing nucleoside triphosphate hydrolases"/>
    <property type="match status" value="1"/>
</dbReference>
<evidence type="ECO:0000313" key="3">
    <source>
        <dbReference type="EMBL" id="MDC0743513.1"/>
    </source>
</evidence>
<reference evidence="3 4" key="1">
    <citation type="submission" date="2022-11" db="EMBL/GenBank/DDBJ databases">
        <title>Minimal conservation of predation-associated metabolite biosynthetic gene clusters underscores biosynthetic potential of Myxococcota including descriptions for ten novel species: Archangium lansinium sp. nov., Myxococcus landrumus sp. nov., Nannocystis bai.</title>
        <authorList>
            <person name="Ahearne A."/>
            <person name="Stevens C."/>
            <person name="Dowd S."/>
        </authorList>
    </citation>
    <scope>NUCLEOTIDE SEQUENCE [LARGE SCALE GENOMIC DNA]</scope>
    <source>
        <strain evidence="3 4">RJM3</strain>
    </source>
</reference>
<comment type="caution">
    <text evidence="3">The sequence shown here is derived from an EMBL/GenBank/DDBJ whole genome shotgun (WGS) entry which is preliminary data.</text>
</comment>
<evidence type="ECO:0000256" key="1">
    <source>
        <dbReference type="ARBA" id="ARBA00022741"/>
    </source>
</evidence>
<evidence type="ECO:0000313" key="4">
    <source>
        <dbReference type="Proteomes" id="UP001221411"/>
    </source>
</evidence>
<sequence>MAFVNVPSREIFLKIVYYGAGLCGKTANVEHVHARAPQAARGNLVSLKTESERTLFFDFMPLEVGQIRGYRVRLHLYTVPGQVFYKASRKLILKGVDGLVFVVDSQSARLEANLEALEDLGDNLAELGESLREIPCVVQYNKRDLPEIEPVPRLRALLNPMGAPEVESAAKSGVGVMETLQAVSRGVLQRMGGRKVA</sequence>
<dbReference type="InterPro" id="IPR006689">
    <property type="entry name" value="Small_GTPase_ARF/SAR"/>
</dbReference>
<dbReference type="EMBL" id="JAQNDO010000001">
    <property type="protein sequence ID" value="MDC0743513.1"/>
    <property type="molecule type" value="Genomic_DNA"/>
</dbReference>
<keyword evidence="1" id="KW-0547">Nucleotide-binding</keyword>
<proteinExistence type="predicted"/>
<organism evidence="3 4">
    <name type="scientific">Polyangium mundeleinium</name>
    <dbReference type="NCBI Taxonomy" id="2995306"/>
    <lineage>
        <taxon>Bacteria</taxon>
        <taxon>Pseudomonadati</taxon>
        <taxon>Myxococcota</taxon>
        <taxon>Polyangia</taxon>
        <taxon>Polyangiales</taxon>
        <taxon>Polyangiaceae</taxon>
        <taxon>Polyangium</taxon>
    </lineage>
</organism>
<name>A0ABT5ENU5_9BACT</name>
<keyword evidence="4" id="KW-1185">Reference proteome</keyword>
<protein>
    <submittedName>
        <fullName evidence="3">ADP-ribosylation factor-like protein</fullName>
    </submittedName>
</protein>
<keyword evidence="2" id="KW-0342">GTP-binding</keyword>
<dbReference type="PANTHER" id="PTHR42708">
    <property type="entry name" value="ATP/GTP-BINDING PROTEIN-RELATED"/>
    <property type="match status" value="1"/>
</dbReference>
<dbReference type="InterPro" id="IPR027417">
    <property type="entry name" value="P-loop_NTPase"/>
</dbReference>
<dbReference type="RefSeq" id="WP_271919117.1">
    <property type="nucleotide sequence ID" value="NZ_JAQNDO010000001.1"/>
</dbReference>
<dbReference type="Gene3D" id="3.40.50.300">
    <property type="entry name" value="P-loop containing nucleotide triphosphate hydrolases"/>
    <property type="match status" value="1"/>
</dbReference>
<dbReference type="InterPro" id="IPR052705">
    <property type="entry name" value="Gliding_Motility_GTPase"/>
</dbReference>
<dbReference type="PRINTS" id="PR00449">
    <property type="entry name" value="RASTRNSFRMNG"/>
</dbReference>